<dbReference type="GO" id="GO:0005737">
    <property type="term" value="C:cytoplasm"/>
    <property type="evidence" value="ECO:0007669"/>
    <property type="project" value="UniProtKB-SubCell"/>
</dbReference>
<dbReference type="PANTHER" id="PTHR10683">
    <property type="entry name" value="TRANSALDOLASE"/>
    <property type="match status" value="1"/>
</dbReference>
<evidence type="ECO:0000256" key="3">
    <source>
        <dbReference type="ARBA" id="ARBA00023270"/>
    </source>
</evidence>
<gene>
    <name evidence="6" type="primary">fsa</name>
    <name evidence="5" type="ORF">ENP62_01030</name>
    <name evidence="4" type="ORF">ENP94_06435</name>
    <name evidence="6" type="ORF">ENS16_00020</name>
</gene>
<keyword evidence="3" id="KW-0704">Schiff base</keyword>
<dbReference type="PANTHER" id="PTHR10683:SF40">
    <property type="entry name" value="FRUCTOSE-6-PHOSPHATE ALDOLASE 1-RELATED"/>
    <property type="match status" value="1"/>
</dbReference>
<dbReference type="InterPro" id="IPR033919">
    <property type="entry name" value="TSA/FSA_arc/bac"/>
</dbReference>
<comment type="caution">
    <text evidence="6">The sequence shown here is derived from an EMBL/GenBank/DDBJ whole genome shotgun (WGS) entry which is preliminary data.</text>
</comment>
<dbReference type="GO" id="GO:0016832">
    <property type="term" value="F:aldehyde-lyase activity"/>
    <property type="evidence" value="ECO:0007669"/>
    <property type="project" value="InterPro"/>
</dbReference>
<dbReference type="EMBL" id="DSKA01000082">
    <property type="protein sequence ID" value="HEE18123.1"/>
    <property type="molecule type" value="Genomic_DNA"/>
</dbReference>
<dbReference type="CDD" id="cd00956">
    <property type="entry name" value="Transaldolase_FSA"/>
    <property type="match status" value="1"/>
</dbReference>
<dbReference type="EMBL" id="DSLG01000007">
    <property type="protein sequence ID" value="HEA87627.1"/>
    <property type="molecule type" value="Genomic_DNA"/>
</dbReference>
<evidence type="ECO:0000256" key="1">
    <source>
        <dbReference type="ARBA" id="ARBA00004496"/>
    </source>
</evidence>
<dbReference type="FunFam" id="3.20.20.70:FF:000018">
    <property type="entry name" value="Probable transaldolase"/>
    <property type="match status" value="1"/>
</dbReference>
<sequence length="219" mass="24237">MKIFIDSADIREIQEVAGWGILDGVTTNPTLVRKAGKPFRECVAEILRVVDGPVSVEAISPDADGMVREAEEWARLDPAKVTIKIPMGIEGLKAVRELARRQIMTNVTLVFSPNQALLACRAGATFISPFIGRLDDISHDGMELVRDIVGMIEYYDFATQVIAASIRHPLHVIEAMRAGAHIATIPYDVLKKMVQHPLTDAGIRKFYEDYQQIPKGKEG</sequence>
<organism evidence="6">
    <name type="scientific">candidate division WOR-3 bacterium</name>
    <dbReference type="NCBI Taxonomy" id="2052148"/>
    <lineage>
        <taxon>Bacteria</taxon>
        <taxon>Bacteria division WOR-3</taxon>
    </lineage>
</organism>
<evidence type="ECO:0000313" key="4">
    <source>
        <dbReference type="EMBL" id="HEA87627.1"/>
    </source>
</evidence>
<dbReference type="EMBL" id="DSTU01000001">
    <property type="protein sequence ID" value="HFJ53070.1"/>
    <property type="molecule type" value="Genomic_DNA"/>
</dbReference>
<name>A0A7C3EFY4_UNCW3</name>
<keyword evidence="2" id="KW-0963">Cytoplasm</keyword>
<dbReference type="AlphaFoldDB" id="A0A7C3EFY4"/>
<dbReference type="InterPro" id="IPR004731">
    <property type="entry name" value="Transaldolase_3B/F6P_aldolase"/>
</dbReference>
<dbReference type="PROSITE" id="PS01054">
    <property type="entry name" value="TRANSALDOLASE_1"/>
    <property type="match status" value="1"/>
</dbReference>
<evidence type="ECO:0000313" key="6">
    <source>
        <dbReference type="EMBL" id="HFJ53070.1"/>
    </source>
</evidence>
<protein>
    <submittedName>
        <fullName evidence="6">Fructose-6-phosphate aldolase</fullName>
    </submittedName>
</protein>
<comment type="subcellular location">
    <subcellularLocation>
        <location evidence="1">Cytoplasm</location>
    </subcellularLocation>
</comment>
<dbReference type="NCBIfam" id="TIGR00875">
    <property type="entry name" value="fsa_talC_mipB"/>
    <property type="match status" value="1"/>
</dbReference>
<dbReference type="SUPFAM" id="SSF51569">
    <property type="entry name" value="Aldolase"/>
    <property type="match status" value="1"/>
</dbReference>
<dbReference type="InterPro" id="IPR018225">
    <property type="entry name" value="Transaldolase_AS"/>
</dbReference>
<proteinExistence type="predicted"/>
<dbReference type="InterPro" id="IPR001585">
    <property type="entry name" value="TAL/FSA"/>
</dbReference>
<evidence type="ECO:0000256" key="2">
    <source>
        <dbReference type="ARBA" id="ARBA00022490"/>
    </source>
</evidence>
<reference evidence="6" key="1">
    <citation type="journal article" date="2020" name="mSystems">
        <title>Genome- and Community-Level Interaction Insights into Carbon Utilization and Element Cycling Functions of Hydrothermarchaeota in Hydrothermal Sediment.</title>
        <authorList>
            <person name="Zhou Z."/>
            <person name="Liu Y."/>
            <person name="Xu W."/>
            <person name="Pan J."/>
            <person name="Luo Z.H."/>
            <person name="Li M."/>
        </authorList>
    </citation>
    <scope>NUCLEOTIDE SEQUENCE [LARGE SCALE GENOMIC DNA]</scope>
    <source>
        <strain evidence="5">SpSt-236</strain>
        <strain evidence="4">SpSt-265</strain>
        <strain evidence="6">SpSt-465</strain>
    </source>
</reference>
<accession>A0A7C3EFY4</accession>
<dbReference type="GO" id="GO:0005975">
    <property type="term" value="P:carbohydrate metabolic process"/>
    <property type="evidence" value="ECO:0007669"/>
    <property type="project" value="InterPro"/>
</dbReference>
<dbReference type="Pfam" id="PF00923">
    <property type="entry name" value="TAL_FSA"/>
    <property type="match status" value="1"/>
</dbReference>
<evidence type="ECO:0000313" key="5">
    <source>
        <dbReference type="EMBL" id="HEE18123.1"/>
    </source>
</evidence>
<dbReference type="InterPro" id="IPR013785">
    <property type="entry name" value="Aldolase_TIM"/>
</dbReference>
<dbReference type="Gene3D" id="3.20.20.70">
    <property type="entry name" value="Aldolase class I"/>
    <property type="match status" value="1"/>
</dbReference>